<evidence type="ECO:0000256" key="1">
    <source>
        <dbReference type="SAM" id="MobiDB-lite"/>
    </source>
</evidence>
<accession>A0A498SRP6</accession>
<keyword evidence="2" id="KW-1133">Transmembrane helix</keyword>
<organism evidence="4 5">
    <name type="scientific">Acanthocheilonema viteae</name>
    <name type="common">Filarial nematode worm</name>
    <name type="synonym">Dipetalonema viteae</name>
    <dbReference type="NCBI Taxonomy" id="6277"/>
    <lineage>
        <taxon>Eukaryota</taxon>
        <taxon>Metazoa</taxon>
        <taxon>Ecdysozoa</taxon>
        <taxon>Nematoda</taxon>
        <taxon>Chromadorea</taxon>
        <taxon>Rhabditida</taxon>
        <taxon>Spirurina</taxon>
        <taxon>Spiruromorpha</taxon>
        <taxon>Filarioidea</taxon>
        <taxon>Onchocercidae</taxon>
        <taxon>Acanthocheilonema</taxon>
    </lineage>
</organism>
<feature type="compositionally biased region" description="Polar residues" evidence="1">
    <location>
        <begin position="1"/>
        <end position="10"/>
    </location>
</feature>
<proteinExistence type="predicted"/>
<feature type="transmembrane region" description="Helical" evidence="2">
    <location>
        <begin position="90"/>
        <end position="113"/>
    </location>
</feature>
<protein>
    <recommendedName>
        <fullName evidence="3">LITAF domain-containing protein</fullName>
    </recommendedName>
</protein>
<evidence type="ECO:0000259" key="3">
    <source>
        <dbReference type="Pfam" id="PF10601"/>
    </source>
</evidence>
<dbReference type="STRING" id="6277.A0A498SRP6"/>
<feature type="region of interest" description="Disordered" evidence="1">
    <location>
        <begin position="1"/>
        <end position="52"/>
    </location>
</feature>
<reference evidence="4 5" key="1">
    <citation type="submission" date="2018-08" db="EMBL/GenBank/DDBJ databases">
        <authorList>
            <person name="Laetsch R D."/>
            <person name="Stevens L."/>
            <person name="Kumar S."/>
            <person name="Blaxter L. M."/>
        </authorList>
    </citation>
    <scope>NUCLEOTIDE SEQUENCE [LARGE SCALE GENOMIC DNA]</scope>
</reference>
<dbReference type="Pfam" id="PF10601">
    <property type="entry name" value="zf-LITAF-like"/>
    <property type="match status" value="1"/>
</dbReference>
<dbReference type="InterPro" id="IPR006629">
    <property type="entry name" value="LITAF"/>
</dbReference>
<dbReference type="Proteomes" id="UP000276991">
    <property type="component" value="Unassembled WGS sequence"/>
</dbReference>
<name>A0A498SRP6_ACAVI</name>
<gene>
    <name evidence="4" type="ORF">NAV_LOCUS9778</name>
</gene>
<evidence type="ECO:0000256" key="2">
    <source>
        <dbReference type="SAM" id="Phobius"/>
    </source>
</evidence>
<dbReference type="EMBL" id="UPTC01004552">
    <property type="protein sequence ID" value="VBB34987.1"/>
    <property type="molecule type" value="Genomic_DNA"/>
</dbReference>
<evidence type="ECO:0000313" key="5">
    <source>
        <dbReference type="Proteomes" id="UP000276991"/>
    </source>
</evidence>
<keyword evidence="2" id="KW-0472">Membrane</keyword>
<dbReference type="AlphaFoldDB" id="A0A498SRP6"/>
<evidence type="ECO:0000313" key="4">
    <source>
        <dbReference type="EMBL" id="VBB34987.1"/>
    </source>
</evidence>
<feature type="domain" description="LITAF" evidence="3">
    <location>
        <begin position="67"/>
        <end position="105"/>
    </location>
</feature>
<feature type="compositionally biased region" description="Polar residues" evidence="1">
    <location>
        <begin position="18"/>
        <end position="32"/>
    </location>
</feature>
<dbReference type="OrthoDB" id="5852176at2759"/>
<keyword evidence="2" id="KW-0812">Transmembrane</keyword>
<sequence>MNNFEDNQQKGPPPYETTVDSNTNVDGIPQTTEKYESYPPLSQPSNNPEHMPQTLPIVIGASVFGPRSCTMTCFNCNKAIVTETHTRAGLLAYTICGILLLFGFYFTVAGLVAA</sequence>
<keyword evidence="5" id="KW-1185">Reference proteome</keyword>